<dbReference type="STRING" id="329046.A0A1Y2CM13"/>
<sequence>MRTLQPLFEPTTLQIDSPQARLFLTFPVTEADDADMLRCMTAVAATKHLPMVNPNMTLEEMVARRESQAASGVYKVFKINNLRTGAFIGYCGFYRMDIGNFAYDCGLSILEEFHRSGYATEALFLVLDHGFIQLGFNRTTFVTNSKNVGMRGWLENVCGATLEGTFREAWRDEKVDGWVDCVMYSILRSEWEGGMRDRLLTKVNKYLVAN</sequence>
<dbReference type="Proteomes" id="UP000193642">
    <property type="component" value="Unassembled WGS sequence"/>
</dbReference>
<dbReference type="PANTHER" id="PTHR43441">
    <property type="entry name" value="RIBOSOMAL-PROTEIN-SERINE ACETYLTRANSFERASE"/>
    <property type="match status" value="1"/>
</dbReference>
<keyword evidence="3" id="KW-1185">Reference proteome</keyword>
<dbReference type="OrthoDB" id="64477at2759"/>
<accession>A0A1Y2CM13</accession>
<name>A0A1Y2CM13_9FUNG</name>
<keyword evidence="2" id="KW-0808">Transferase</keyword>
<protein>
    <submittedName>
        <fullName evidence="2">Acyl-CoA N-acyltransferase</fullName>
    </submittedName>
</protein>
<dbReference type="PROSITE" id="PS51186">
    <property type="entry name" value="GNAT"/>
    <property type="match status" value="1"/>
</dbReference>
<dbReference type="GO" id="GO:0008999">
    <property type="term" value="F:protein-N-terminal-alanine acetyltransferase activity"/>
    <property type="evidence" value="ECO:0007669"/>
    <property type="project" value="TreeGrafter"/>
</dbReference>
<feature type="domain" description="N-acetyltransferase" evidence="1">
    <location>
        <begin position="35"/>
        <end position="188"/>
    </location>
</feature>
<proteinExistence type="predicted"/>
<reference evidence="2 3" key="1">
    <citation type="submission" date="2016-07" db="EMBL/GenBank/DDBJ databases">
        <title>Pervasive Adenine N6-methylation of Active Genes in Fungi.</title>
        <authorList>
            <consortium name="DOE Joint Genome Institute"/>
            <person name="Mondo S.J."/>
            <person name="Dannebaum R.O."/>
            <person name="Kuo R.C."/>
            <person name="Labutti K."/>
            <person name="Haridas S."/>
            <person name="Kuo A."/>
            <person name="Salamov A."/>
            <person name="Ahrendt S.R."/>
            <person name="Lipzen A."/>
            <person name="Sullivan W."/>
            <person name="Andreopoulos W.B."/>
            <person name="Clum A."/>
            <person name="Lindquist E."/>
            <person name="Daum C."/>
            <person name="Ramamoorthy G.K."/>
            <person name="Gryganskyi A."/>
            <person name="Culley D."/>
            <person name="Magnuson J.K."/>
            <person name="James T.Y."/>
            <person name="O'Malley M.A."/>
            <person name="Stajich J.E."/>
            <person name="Spatafora J.W."/>
            <person name="Visel A."/>
            <person name="Grigoriev I.V."/>
        </authorList>
    </citation>
    <scope>NUCLEOTIDE SEQUENCE [LARGE SCALE GENOMIC DNA]</scope>
    <source>
        <strain evidence="2 3">JEL800</strain>
    </source>
</reference>
<dbReference type="InterPro" id="IPR000182">
    <property type="entry name" value="GNAT_dom"/>
</dbReference>
<gene>
    <name evidence="2" type="ORF">BCR33DRAFT_848113</name>
</gene>
<comment type="caution">
    <text evidence="2">The sequence shown here is derived from an EMBL/GenBank/DDBJ whole genome shotgun (WGS) entry which is preliminary data.</text>
</comment>
<dbReference type="PANTHER" id="PTHR43441:SF2">
    <property type="entry name" value="FAMILY ACETYLTRANSFERASE, PUTATIVE (AFU_ORTHOLOGUE AFUA_7G00850)-RELATED"/>
    <property type="match status" value="1"/>
</dbReference>
<evidence type="ECO:0000313" key="3">
    <source>
        <dbReference type="Proteomes" id="UP000193642"/>
    </source>
</evidence>
<evidence type="ECO:0000313" key="2">
    <source>
        <dbReference type="EMBL" id="ORY48043.1"/>
    </source>
</evidence>
<dbReference type="InterPro" id="IPR051908">
    <property type="entry name" value="Ribosomal_N-acetyltransferase"/>
</dbReference>
<dbReference type="SUPFAM" id="SSF55729">
    <property type="entry name" value="Acyl-CoA N-acyltransferases (Nat)"/>
    <property type="match status" value="1"/>
</dbReference>
<evidence type="ECO:0000259" key="1">
    <source>
        <dbReference type="PROSITE" id="PS51186"/>
    </source>
</evidence>
<dbReference type="InterPro" id="IPR016181">
    <property type="entry name" value="Acyl_CoA_acyltransferase"/>
</dbReference>
<organism evidence="2 3">
    <name type="scientific">Rhizoclosmatium globosum</name>
    <dbReference type="NCBI Taxonomy" id="329046"/>
    <lineage>
        <taxon>Eukaryota</taxon>
        <taxon>Fungi</taxon>
        <taxon>Fungi incertae sedis</taxon>
        <taxon>Chytridiomycota</taxon>
        <taxon>Chytridiomycota incertae sedis</taxon>
        <taxon>Chytridiomycetes</taxon>
        <taxon>Chytridiales</taxon>
        <taxon>Chytriomycetaceae</taxon>
        <taxon>Rhizoclosmatium</taxon>
    </lineage>
</organism>
<dbReference type="EMBL" id="MCGO01000012">
    <property type="protein sequence ID" value="ORY48043.1"/>
    <property type="molecule type" value="Genomic_DNA"/>
</dbReference>
<dbReference type="Pfam" id="PF13302">
    <property type="entry name" value="Acetyltransf_3"/>
    <property type="match status" value="1"/>
</dbReference>
<dbReference type="AlphaFoldDB" id="A0A1Y2CM13"/>
<keyword evidence="2" id="KW-0012">Acyltransferase</keyword>
<dbReference type="GO" id="GO:1990189">
    <property type="term" value="F:protein N-terminal-serine acetyltransferase activity"/>
    <property type="evidence" value="ECO:0007669"/>
    <property type="project" value="TreeGrafter"/>
</dbReference>
<dbReference type="Gene3D" id="3.40.630.30">
    <property type="match status" value="1"/>
</dbReference>
<dbReference type="GO" id="GO:0005737">
    <property type="term" value="C:cytoplasm"/>
    <property type="evidence" value="ECO:0007669"/>
    <property type="project" value="TreeGrafter"/>
</dbReference>